<gene>
    <name evidence="3" type="ORF">GCM10025866_23030</name>
</gene>
<dbReference type="InterPro" id="IPR051164">
    <property type="entry name" value="NmrA-like_oxidored"/>
</dbReference>
<dbReference type="SUPFAM" id="SSF51735">
    <property type="entry name" value="NAD(P)-binding Rossmann-fold domains"/>
    <property type="match status" value="1"/>
</dbReference>
<dbReference type="InterPro" id="IPR036291">
    <property type="entry name" value="NAD(P)-bd_dom_sf"/>
</dbReference>
<evidence type="ECO:0000313" key="4">
    <source>
        <dbReference type="Proteomes" id="UP001321498"/>
    </source>
</evidence>
<organism evidence="3 4">
    <name type="scientific">Naasia aerilata</name>
    <dbReference type="NCBI Taxonomy" id="1162966"/>
    <lineage>
        <taxon>Bacteria</taxon>
        <taxon>Bacillati</taxon>
        <taxon>Actinomycetota</taxon>
        <taxon>Actinomycetes</taxon>
        <taxon>Micrococcales</taxon>
        <taxon>Microbacteriaceae</taxon>
        <taxon>Naasia</taxon>
    </lineage>
</organism>
<dbReference type="Pfam" id="PF13460">
    <property type="entry name" value="NAD_binding_10"/>
    <property type="match status" value="1"/>
</dbReference>
<keyword evidence="4" id="KW-1185">Reference proteome</keyword>
<sequence>MKIVVVGGTGLIGSRVVSLLQRAGHSAVAAARATGVNSYTADGLPEALDGAEVVVDVSTSPYTDYDGALDFFETSTLNLLTYGRAAGVGHHVALSVVGTDRLAAAKGRYFLAKARQEELLREATLPYSIVHTTQFFEFLVSIADSVTDGGRVRPARARIQPIAADDVADAVMAAALGEPTLATAEHAGPDVFDLDQLLAAELDLRGDPREVVADPLGDYFGARLEEDDLLPGPDAVIAPSRFADWVRRPEGARIG</sequence>
<dbReference type="RefSeq" id="WP_286276468.1">
    <property type="nucleotide sequence ID" value="NZ_AP027731.1"/>
</dbReference>
<dbReference type="PANTHER" id="PTHR42748">
    <property type="entry name" value="NITROGEN METABOLITE REPRESSION PROTEIN NMRA FAMILY MEMBER"/>
    <property type="match status" value="1"/>
</dbReference>
<evidence type="ECO:0000313" key="3">
    <source>
        <dbReference type="EMBL" id="BDZ46394.1"/>
    </source>
</evidence>
<evidence type="ECO:0000256" key="1">
    <source>
        <dbReference type="ARBA" id="ARBA00022857"/>
    </source>
</evidence>
<dbReference type="Proteomes" id="UP001321498">
    <property type="component" value="Chromosome"/>
</dbReference>
<reference evidence="4" key="1">
    <citation type="journal article" date="2019" name="Int. J. Syst. Evol. Microbiol.">
        <title>The Global Catalogue of Microorganisms (GCM) 10K type strain sequencing project: providing services to taxonomists for standard genome sequencing and annotation.</title>
        <authorList>
            <consortium name="The Broad Institute Genomics Platform"/>
            <consortium name="The Broad Institute Genome Sequencing Center for Infectious Disease"/>
            <person name="Wu L."/>
            <person name="Ma J."/>
        </authorList>
    </citation>
    <scope>NUCLEOTIDE SEQUENCE [LARGE SCALE GENOMIC DNA]</scope>
    <source>
        <strain evidence="4">NBRC 108725</strain>
    </source>
</reference>
<name>A0ABN6XN63_9MICO</name>
<feature type="domain" description="NAD(P)-binding" evidence="2">
    <location>
        <begin position="7"/>
        <end position="174"/>
    </location>
</feature>
<proteinExistence type="predicted"/>
<dbReference type="Gene3D" id="3.40.50.720">
    <property type="entry name" value="NAD(P)-binding Rossmann-like Domain"/>
    <property type="match status" value="1"/>
</dbReference>
<dbReference type="EMBL" id="AP027731">
    <property type="protein sequence ID" value="BDZ46394.1"/>
    <property type="molecule type" value="Genomic_DNA"/>
</dbReference>
<protein>
    <submittedName>
        <fullName evidence="3">LysR family transcriptional regulator</fullName>
    </submittedName>
</protein>
<dbReference type="InterPro" id="IPR016040">
    <property type="entry name" value="NAD(P)-bd_dom"/>
</dbReference>
<dbReference type="PANTHER" id="PTHR42748:SF3">
    <property type="entry name" value="BLL4366 PROTEIN"/>
    <property type="match status" value="1"/>
</dbReference>
<evidence type="ECO:0000259" key="2">
    <source>
        <dbReference type="Pfam" id="PF13460"/>
    </source>
</evidence>
<keyword evidence="1" id="KW-0521">NADP</keyword>
<accession>A0ABN6XN63</accession>